<feature type="non-terminal residue" evidence="2">
    <location>
        <position position="251"/>
    </location>
</feature>
<protein>
    <submittedName>
        <fullName evidence="2">Uncharacterized protein</fullName>
    </submittedName>
</protein>
<feature type="region of interest" description="Disordered" evidence="1">
    <location>
        <begin position="52"/>
        <end position="161"/>
    </location>
</feature>
<feature type="compositionally biased region" description="Basic residues" evidence="1">
    <location>
        <begin position="147"/>
        <end position="157"/>
    </location>
</feature>
<evidence type="ECO:0000313" key="2">
    <source>
        <dbReference type="EMBL" id="POR37334.1"/>
    </source>
</evidence>
<name>A0A2S4L4G2_9HYPO</name>
<reference evidence="2 3" key="1">
    <citation type="submission" date="2018-01" db="EMBL/GenBank/DDBJ databases">
        <title>Harnessing the power of phylogenomics to disentangle the directionality and signatures of interkingdom host jumping in the parasitic fungal genus Tolypocladium.</title>
        <authorList>
            <person name="Quandt C.A."/>
            <person name="Patterson W."/>
            <person name="Spatafora J.W."/>
        </authorList>
    </citation>
    <scope>NUCLEOTIDE SEQUENCE [LARGE SCALE GENOMIC DNA]</scope>
    <source>
        <strain evidence="2 3">NRBC 100945</strain>
    </source>
</reference>
<evidence type="ECO:0000313" key="3">
    <source>
        <dbReference type="Proteomes" id="UP000237481"/>
    </source>
</evidence>
<feature type="compositionally biased region" description="Polar residues" evidence="1">
    <location>
        <begin position="116"/>
        <end position="127"/>
    </location>
</feature>
<organism evidence="2 3">
    <name type="scientific">Tolypocladium paradoxum</name>
    <dbReference type="NCBI Taxonomy" id="94208"/>
    <lineage>
        <taxon>Eukaryota</taxon>
        <taxon>Fungi</taxon>
        <taxon>Dikarya</taxon>
        <taxon>Ascomycota</taxon>
        <taxon>Pezizomycotina</taxon>
        <taxon>Sordariomycetes</taxon>
        <taxon>Hypocreomycetidae</taxon>
        <taxon>Hypocreales</taxon>
        <taxon>Ophiocordycipitaceae</taxon>
        <taxon>Tolypocladium</taxon>
    </lineage>
</organism>
<proteinExistence type="predicted"/>
<comment type="caution">
    <text evidence="2">The sequence shown here is derived from an EMBL/GenBank/DDBJ whole genome shotgun (WGS) entry which is preliminary data.</text>
</comment>
<evidence type="ECO:0000256" key="1">
    <source>
        <dbReference type="SAM" id="MobiDB-lite"/>
    </source>
</evidence>
<keyword evidence="3" id="KW-1185">Reference proteome</keyword>
<feature type="compositionally biased region" description="Low complexity" evidence="1">
    <location>
        <begin position="128"/>
        <end position="146"/>
    </location>
</feature>
<dbReference type="AlphaFoldDB" id="A0A2S4L4G2"/>
<dbReference type="Proteomes" id="UP000237481">
    <property type="component" value="Unassembled WGS sequence"/>
</dbReference>
<feature type="non-terminal residue" evidence="2">
    <location>
        <position position="1"/>
    </location>
</feature>
<gene>
    <name evidence="2" type="ORF">TPAR_02462</name>
</gene>
<dbReference type="EMBL" id="PKSG01000255">
    <property type="protein sequence ID" value="POR37334.1"/>
    <property type="molecule type" value="Genomic_DNA"/>
</dbReference>
<accession>A0A2S4L4G2</accession>
<sequence>VNRPPSAAATTLASAHATTPASDFHHASPHLQGVRESINQAFAPEFSVPAAATQTHPPWLPRASSPRPSSARTRRFSASTWTCSTRPRSWTCSPARSPATATATRCTTRAGRTPGMTGSSWTASGPLTTSTSCWPPSFTPSSSTASKRTRSSPRRSSRTAVTRLAVVRSEAQPQLRGAEGDGEARIGNSSRGLLAHAANALPLCHPPLQTRGQCLWLQPCVAVAKVSGVVGRDRAVLSVQAAPRAAHRTCN</sequence>
<feature type="compositionally biased region" description="Low complexity" evidence="1">
    <location>
        <begin position="91"/>
        <end position="115"/>
    </location>
</feature>
<feature type="compositionally biased region" description="Low complexity" evidence="1">
    <location>
        <begin position="61"/>
        <end position="82"/>
    </location>
</feature>